<accession>A0A2Z6P3K3</accession>
<keyword evidence="3" id="KW-1185">Reference proteome</keyword>
<name>A0A2Z6P3K3_TRISU</name>
<dbReference type="AlphaFoldDB" id="A0A2Z6P3K3"/>
<evidence type="ECO:0000313" key="3">
    <source>
        <dbReference type="Proteomes" id="UP000242715"/>
    </source>
</evidence>
<keyword evidence="1" id="KW-0812">Transmembrane</keyword>
<feature type="transmembrane region" description="Helical" evidence="1">
    <location>
        <begin position="75"/>
        <end position="94"/>
    </location>
</feature>
<protein>
    <submittedName>
        <fullName evidence="2">Uncharacterized protein</fullName>
    </submittedName>
</protein>
<dbReference type="EMBL" id="DF974749">
    <property type="protein sequence ID" value="GAU50356.1"/>
    <property type="molecule type" value="Genomic_DNA"/>
</dbReference>
<gene>
    <name evidence="2" type="ORF">TSUD_283650</name>
</gene>
<dbReference type="Proteomes" id="UP000242715">
    <property type="component" value="Unassembled WGS sequence"/>
</dbReference>
<sequence>MAIVLVVEPLWGGLCPRLQCWVLNWVVCFSFEFGLNQICFNIGPTGWLLYSPVSIYFSGGVTGYVQFVFGLSNKWVGFKTTVVVAAVFFVLRSLC</sequence>
<keyword evidence="1" id="KW-1133">Transmembrane helix</keyword>
<organism evidence="2 3">
    <name type="scientific">Trifolium subterraneum</name>
    <name type="common">Subterranean clover</name>
    <dbReference type="NCBI Taxonomy" id="3900"/>
    <lineage>
        <taxon>Eukaryota</taxon>
        <taxon>Viridiplantae</taxon>
        <taxon>Streptophyta</taxon>
        <taxon>Embryophyta</taxon>
        <taxon>Tracheophyta</taxon>
        <taxon>Spermatophyta</taxon>
        <taxon>Magnoliopsida</taxon>
        <taxon>eudicotyledons</taxon>
        <taxon>Gunneridae</taxon>
        <taxon>Pentapetalae</taxon>
        <taxon>rosids</taxon>
        <taxon>fabids</taxon>
        <taxon>Fabales</taxon>
        <taxon>Fabaceae</taxon>
        <taxon>Papilionoideae</taxon>
        <taxon>50 kb inversion clade</taxon>
        <taxon>NPAAA clade</taxon>
        <taxon>Hologalegina</taxon>
        <taxon>IRL clade</taxon>
        <taxon>Trifolieae</taxon>
        <taxon>Trifolium</taxon>
    </lineage>
</organism>
<keyword evidence="1" id="KW-0472">Membrane</keyword>
<feature type="transmembrane region" description="Helical" evidence="1">
    <location>
        <begin position="47"/>
        <end position="69"/>
    </location>
</feature>
<evidence type="ECO:0000313" key="2">
    <source>
        <dbReference type="EMBL" id="GAU50356.1"/>
    </source>
</evidence>
<proteinExistence type="predicted"/>
<evidence type="ECO:0000256" key="1">
    <source>
        <dbReference type="SAM" id="Phobius"/>
    </source>
</evidence>
<reference evidence="3" key="1">
    <citation type="journal article" date="2017" name="Front. Plant Sci.">
        <title>Climate Clever Clovers: New Paradigm to Reduce the Environmental Footprint of Ruminants by Breeding Low Methanogenic Forages Utilizing Haplotype Variation.</title>
        <authorList>
            <person name="Kaur P."/>
            <person name="Appels R."/>
            <person name="Bayer P.E."/>
            <person name="Keeble-Gagnere G."/>
            <person name="Wang J."/>
            <person name="Hirakawa H."/>
            <person name="Shirasawa K."/>
            <person name="Vercoe P."/>
            <person name="Stefanova K."/>
            <person name="Durmic Z."/>
            <person name="Nichols P."/>
            <person name="Revell C."/>
            <person name="Isobe S.N."/>
            <person name="Edwards D."/>
            <person name="Erskine W."/>
        </authorList>
    </citation>
    <scope>NUCLEOTIDE SEQUENCE [LARGE SCALE GENOMIC DNA]</scope>
    <source>
        <strain evidence="3">cv. Daliak</strain>
    </source>
</reference>